<keyword evidence="5" id="KW-0597">Phosphoprotein</keyword>
<feature type="domain" description="Carrier" evidence="8">
    <location>
        <begin position="641"/>
        <end position="721"/>
    </location>
</feature>
<organism evidence="9 10">
    <name type="scientific">Aphis craccivora</name>
    <name type="common">Cowpea aphid</name>
    <dbReference type="NCBI Taxonomy" id="307492"/>
    <lineage>
        <taxon>Eukaryota</taxon>
        <taxon>Metazoa</taxon>
        <taxon>Ecdysozoa</taxon>
        <taxon>Arthropoda</taxon>
        <taxon>Hexapoda</taxon>
        <taxon>Insecta</taxon>
        <taxon>Pterygota</taxon>
        <taxon>Neoptera</taxon>
        <taxon>Paraneoptera</taxon>
        <taxon>Hemiptera</taxon>
        <taxon>Sternorrhyncha</taxon>
        <taxon>Aphidomorpha</taxon>
        <taxon>Aphidoidea</taxon>
        <taxon>Aphididae</taxon>
        <taxon>Aphidini</taxon>
        <taxon>Aphis</taxon>
        <taxon>Aphis</taxon>
    </lineage>
</organism>
<dbReference type="EC" id="3.1.2.14" evidence="1"/>
<keyword evidence="6" id="KW-0808">Transferase</keyword>
<dbReference type="Gene3D" id="1.10.1200.10">
    <property type="entry name" value="ACP-like"/>
    <property type="match status" value="1"/>
</dbReference>
<proteinExistence type="predicted"/>
<dbReference type="SUPFAM" id="SSF51735">
    <property type="entry name" value="NAD(P)-binding Rossmann-fold domains"/>
    <property type="match status" value="2"/>
</dbReference>
<dbReference type="PANTHER" id="PTHR43775:SF23">
    <property type="entry name" value="FATTY ACID SYNTHASE 3"/>
    <property type="match status" value="1"/>
</dbReference>
<evidence type="ECO:0000313" key="10">
    <source>
        <dbReference type="Proteomes" id="UP000478052"/>
    </source>
</evidence>
<dbReference type="FunFam" id="1.10.1200.10:FF:000013">
    <property type="entry name" value="Fatty acid synthase"/>
    <property type="match status" value="1"/>
</dbReference>
<dbReference type="SMART" id="SM00829">
    <property type="entry name" value="PKS_ER"/>
    <property type="match status" value="1"/>
</dbReference>
<evidence type="ECO:0000256" key="7">
    <source>
        <dbReference type="ARBA" id="ARBA00044883"/>
    </source>
</evidence>
<dbReference type="Pfam" id="PF13602">
    <property type="entry name" value="ADH_zinc_N_2"/>
    <property type="match status" value="1"/>
</dbReference>
<dbReference type="EC" id="2.3.1.85" evidence="2"/>
<dbReference type="SMART" id="SM00823">
    <property type="entry name" value="PKS_PP"/>
    <property type="match status" value="1"/>
</dbReference>
<sequence>CVFIVDKSAPSFSLNEPLYKTQLKKDLVLNVYKDKVWGSYRHLLLEPPSLIEVQHHCVNSLVRGDLSSLKWFAGSLVPFTKPPTESKLLHVYYTALNFRDIMLATAKLAPEVIARGRINQESVIGFEYSGRTESGERLMGMITSRALSNILEYDPYLAWKVPDSWSLEDAATVPVVYGTVIYALVVSGRMKRGDSILIHAGTGGVGQAAITIALYYECEIFTTVGTAEKREFIKTHFPQIPESHIGNSRDSSFEQMIMMETDGKGVDMVLNSLSEEKLLASVRCLATGGRFLEIGKFDLANNSMLGMELFLKEISFHGVMLDTLFESPNEWKQVFQRQVQENIDSGAIRPLVRTVFESDQVEPAFRYMAAGKHIGKVLIKIRDEEEDRIIKPQSLNVKAYPRVTFDKDSSCIICGGLGGFGLELADWMVLRNSRNIVLTTRTGIRNGYQALRKRVWESYGANVVISTADITTEEGVIQLLNEANQLGPVSTIFNLAVVLKDALFENQTEEDFKASAGPKSIATSLLDKYSRTMCPKLKHFVIFSSVSCGRGNAGQTNYGMSNSVMERICEIRHSEGLPALAVEWGAVGEVGLVADMAEDNQEVVIGGTLQQKIGNCLEILDDLLTQKKHPIVSSMVVAEKRASSSNAGTIVDTVINILGLRDSKTISLHSTLAELGMDSMMAVEIKQTLERQFEVFLTPQDIRSMTFAKLQEIGSSDDKEKKTDVEPKSISQVPDVGLSYLIRAVGEESSAYNSVMRMPSLCENGSVVEQPTTKLPTLFIIPGLEGISSMMEPLSKNLDMQVLCLQYDIVGTSTTIEEMAASHYTLIDQRLSADQEFSIVGYSFGGLIAIEVLKLMEKNNRSGKLWLIDSAPQFLKMTTELAIRGDKPQDQEVQVQLILRFLDLVWPHNKIDFINELYQVNSWEERLNYFINKVPDDVVYSKDYQKQLLNSAYIKLKAILSYDGKPNGSLKTRALLIRPTEHVIPISEDYGLSEYFESAVMVHFVEGNHYSILENKKVAELISQSSSPKDL</sequence>
<evidence type="ECO:0000256" key="6">
    <source>
        <dbReference type="ARBA" id="ARBA00022679"/>
    </source>
</evidence>
<dbReference type="GO" id="GO:0016297">
    <property type="term" value="F:fatty acyl-[ACP] hydrolase activity"/>
    <property type="evidence" value="ECO:0007669"/>
    <property type="project" value="UniProtKB-EC"/>
</dbReference>
<dbReference type="PANTHER" id="PTHR43775">
    <property type="entry name" value="FATTY ACID SYNTHASE"/>
    <property type="match status" value="1"/>
</dbReference>
<dbReference type="Pfam" id="PF00550">
    <property type="entry name" value="PP-binding"/>
    <property type="match status" value="1"/>
</dbReference>
<dbReference type="InterPro" id="IPR001031">
    <property type="entry name" value="Thioesterase"/>
</dbReference>
<dbReference type="InterPro" id="IPR036291">
    <property type="entry name" value="NAD(P)-bd_dom_sf"/>
</dbReference>
<dbReference type="CDD" id="cd05195">
    <property type="entry name" value="enoyl_red"/>
    <property type="match status" value="1"/>
</dbReference>
<dbReference type="GO" id="GO:0016491">
    <property type="term" value="F:oxidoreductase activity"/>
    <property type="evidence" value="ECO:0007669"/>
    <property type="project" value="InterPro"/>
</dbReference>
<dbReference type="Gene3D" id="3.40.50.1820">
    <property type="entry name" value="alpha/beta hydrolase"/>
    <property type="match status" value="1"/>
</dbReference>
<dbReference type="SUPFAM" id="SSF47336">
    <property type="entry name" value="ACP-like"/>
    <property type="match status" value="1"/>
</dbReference>
<evidence type="ECO:0000256" key="1">
    <source>
        <dbReference type="ARBA" id="ARBA00012480"/>
    </source>
</evidence>
<accession>A0A6G0Y1I1</accession>
<dbReference type="InterPro" id="IPR036736">
    <property type="entry name" value="ACP-like_sf"/>
</dbReference>
<dbReference type="SMART" id="SM00822">
    <property type="entry name" value="PKS_KR"/>
    <property type="match status" value="1"/>
</dbReference>
<dbReference type="GO" id="GO:0006633">
    <property type="term" value="P:fatty acid biosynthetic process"/>
    <property type="evidence" value="ECO:0007669"/>
    <property type="project" value="TreeGrafter"/>
</dbReference>
<dbReference type="InterPro" id="IPR050091">
    <property type="entry name" value="PKS_NRPS_Biosynth_Enz"/>
</dbReference>
<dbReference type="EMBL" id="VUJU01006799">
    <property type="protein sequence ID" value="KAF0747563.1"/>
    <property type="molecule type" value="Genomic_DNA"/>
</dbReference>
<dbReference type="Pfam" id="PF00975">
    <property type="entry name" value="Thioesterase"/>
    <property type="match status" value="1"/>
</dbReference>
<dbReference type="Pfam" id="PF08659">
    <property type="entry name" value="KR"/>
    <property type="match status" value="1"/>
</dbReference>
<dbReference type="Pfam" id="PF21149">
    <property type="entry name" value="FAS_pseudo-KR"/>
    <property type="match status" value="1"/>
</dbReference>
<dbReference type="InterPro" id="IPR020806">
    <property type="entry name" value="PKS_PP-bd"/>
</dbReference>
<keyword evidence="10" id="KW-1185">Reference proteome</keyword>
<dbReference type="AlphaFoldDB" id="A0A6G0Y1I1"/>
<evidence type="ECO:0000256" key="5">
    <source>
        <dbReference type="ARBA" id="ARBA00022553"/>
    </source>
</evidence>
<dbReference type="GO" id="GO:0004312">
    <property type="term" value="F:fatty acid synthase activity"/>
    <property type="evidence" value="ECO:0007669"/>
    <property type="project" value="UniProtKB-EC"/>
</dbReference>
<reference evidence="9 10" key="1">
    <citation type="submission" date="2019-08" db="EMBL/GenBank/DDBJ databases">
        <title>Whole genome of Aphis craccivora.</title>
        <authorList>
            <person name="Voronova N.V."/>
            <person name="Shulinski R.S."/>
            <person name="Bandarenka Y.V."/>
            <person name="Zhorov D.G."/>
            <person name="Warner D."/>
        </authorList>
    </citation>
    <scope>NUCLEOTIDE SEQUENCE [LARGE SCALE GENOMIC DNA]</scope>
    <source>
        <strain evidence="9">180601</strain>
        <tissue evidence="9">Whole Body</tissue>
    </source>
</reference>
<dbReference type="Gene3D" id="3.40.50.720">
    <property type="entry name" value="NAD(P)-binding Rossmann-like Domain"/>
    <property type="match status" value="1"/>
</dbReference>
<protein>
    <recommendedName>
        <fullName evidence="3">Fatty acid synthase</fullName>
        <ecNumber evidence="2">2.3.1.85</ecNumber>
        <ecNumber evidence="1">3.1.2.14</ecNumber>
    </recommendedName>
</protein>
<dbReference type="PROSITE" id="PS50075">
    <property type="entry name" value="CARRIER"/>
    <property type="match status" value="1"/>
</dbReference>
<dbReference type="InterPro" id="IPR049391">
    <property type="entry name" value="FAS_pseudo-KR"/>
</dbReference>
<dbReference type="InterPro" id="IPR011032">
    <property type="entry name" value="GroES-like_sf"/>
</dbReference>
<dbReference type="Gene3D" id="3.90.180.10">
    <property type="entry name" value="Medium-chain alcohol dehydrogenases, catalytic domain"/>
    <property type="match status" value="1"/>
</dbReference>
<comment type="caution">
    <text evidence="9">The sequence shown here is derived from an EMBL/GenBank/DDBJ whole genome shotgun (WGS) entry which is preliminary data.</text>
</comment>
<comment type="catalytic activity">
    <reaction evidence="7">
        <text>acetyl-CoA + n malonyl-CoA + 2n NADPH + 2n H(+) = a long-chain fatty acid + (n+1) CoA + n CO2 + 2n NADP(+).</text>
        <dbReference type="EC" id="2.3.1.85"/>
    </reaction>
</comment>
<evidence type="ECO:0000256" key="2">
    <source>
        <dbReference type="ARBA" id="ARBA00012873"/>
    </source>
</evidence>
<gene>
    <name evidence="9" type="ORF">FWK35_00026849</name>
</gene>
<dbReference type="InterPro" id="IPR057326">
    <property type="entry name" value="KR_dom"/>
</dbReference>
<dbReference type="SUPFAM" id="SSF50129">
    <property type="entry name" value="GroES-like"/>
    <property type="match status" value="1"/>
</dbReference>
<evidence type="ECO:0000259" key="8">
    <source>
        <dbReference type="PROSITE" id="PS50075"/>
    </source>
</evidence>
<evidence type="ECO:0000256" key="3">
    <source>
        <dbReference type="ARBA" id="ARBA00018769"/>
    </source>
</evidence>
<dbReference type="InterPro" id="IPR009081">
    <property type="entry name" value="PP-bd_ACP"/>
</dbReference>
<dbReference type="SUPFAM" id="SSF53474">
    <property type="entry name" value="alpha/beta-Hydrolases"/>
    <property type="match status" value="1"/>
</dbReference>
<dbReference type="FunFam" id="3.40.50.720:FF:000209">
    <property type="entry name" value="Polyketide synthase Pks12"/>
    <property type="match status" value="1"/>
</dbReference>
<dbReference type="Proteomes" id="UP000478052">
    <property type="component" value="Unassembled WGS sequence"/>
</dbReference>
<keyword evidence="4" id="KW-0596">Phosphopantetheine</keyword>
<dbReference type="GO" id="GO:0031177">
    <property type="term" value="F:phosphopantetheine binding"/>
    <property type="evidence" value="ECO:0007669"/>
    <property type="project" value="InterPro"/>
</dbReference>
<evidence type="ECO:0000313" key="9">
    <source>
        <dbReference type="EMBL" id="KAF0747563.1"/>
    </source>
</evidence>
<name>A0A6G0Y1I1_APHCR</name>
<dbReference type="InterPro" id="IPR020843">
    <property type="entry name" value="ER"/>
</dbReference>
<dbReference type="CDD" id="cd08954">
    <property type="entry name" value="KR_1_FAS_SDR_x"/>
    <property type="match status" value="1"/>
</dbReference>
<evidence type="ECO:0000256" key="4">
    <source>
        <dbReference type="ARBA" id="ARBA00022450"/>
    </source>
</evidence>
<dbReference type="InterPro" id="IPR029058">
    <property type="entry name" value="AB_hydrolase_fold"/>
</dbReference>
<dbReference type="OrthoDB" id="329835at2759"/>
<dbReference type="InterPro" id="IPR013968">
    <property type="entry name" value="PKS_KR"/>
</dbReference>
<feature type="non-terminal residue" evidence="9">
    <location>
        <position position="1"/>
    </location>
</feature>